<protein>
    <submittedName>
        <fullName evidence="2">Uncharacterized protein</fullName>
    </submittedName>
</protein>
<evidence type="ECO:0000313" key="2">
    <source>
        <dbReference type="EMBL" id="GLY72705.1"/>
    </source>
</evidence>
<dbReference type="InterPro" id="IPR025850">
    <property type="entry name" value="SUKH-3"/>
</dbReference>
<reference evidence="2" key="1">
    <citation type="submission" date="2023-03" db="EMBL/GenBank/DDBJ databases">
        <title>Actinoallomurus iriomotensis NBRC 103681.</title>
        <authorList>
            <person name="Ichikawa N."/>
            <person name="Sato H."/>
            <person name="Tonouchi N."/>
        </authorList>
    </citation>
    <scope>NUCLEOTIDE SEQUENCE</scope>
    <source>
        <strain evidence="2">NBRC 103681</strain>
    </source>
</reference>
<proteinExistence type="predicted"/>
<sequence length="347" mass="40647">MEPTGPQIIRGLRFARPINGFDGDRPLPWQPRPWIEDAAERDQILGYLLGGAVVHDPDTFTRDLFDRSRPPLVPLSFHTDGTWIWSGITTYHLSENRLAPEPDFLAHIVAHRYRCPVVDEDVRETAKAAFQDWLDLRRRRQREREEYEREQEKNRLREQTPFTLVRGDLSNEPPTVHLDEDQFDAMLEGRYHRFSQRVEDHLVADGWMPGRDAAARVDPWLEAFCAQRVAGRHHEVFPAARAVLHEFGLLDIDLFGITEDGEVMRPLHFYPMDVRIDPWIFARISHHLGMRMFPIAQTINEYHWLVMDEAGRVYRHHEEHGWQLLGDDIDATLELLIHGRSPTPLRF</sequence>
<dbReference type="EMBL" id="BSTJ01000001">
    <property type="protein sequence ID" value="GLY72705.1"/>
    <property type="molecule type" value="Genomic_DNA"/>
</dbReference>
<evidence type="ECO:0000256" key="1">
    <source>
        <dbReference type="SAM" id="Coils"/>
    </source>
</evidence>
<comment type="caution">
    <text evidence="2">The sequence shown here is derived from an EMBL/GenBank/DDBJ whole genome shotgun (WGS) entry which is preliminary data.</text>
</comment>
<dbReference type="Proteomes" id="UP001165135">
    <property type="component" value="Unassembled WGS sequence"/>
</dbReference>
<feature type="coiled-coil region" evidence="1">
    <location>
        <begin position="133"/>
        <end position="160"/>
    </location>
</feature>
<accession>A0A9W6RDK1</accession>
<dbReference type="Pfam" id="PF14433">
    <property type="entry name" value="SUKH-3"/>
    <property type="match status" value="1"/>
</dbReference>
<keyword evidence="1" id="KW-0175">Coiled coil</keyword>
<dbReference type="AlphaFoldDB" id="A0A9W6RDK1"/>
<organism evidence="2 3">
    <name type="scientific">Actinoallomurus iriomotensis</name>
    <dbReference type="NCBI Taxonomy" id="478107"/>
    <lineage>
        <taxon>Bacteria</taxon>
        <taxon>Bacillati</taxon>
        <taxon>Actinomycetota</taxon>
        <taxon>Actinomycetes</taxon>
        <taxon>Streptosporangiales</taxon>
        <taxon>Thermomonosporaceae</taxon>
        <taxon>Actinoallomurus</taxon>
    </lineage>
</organism>
<gene>
    <name evidence="2" type="ORF">Airi01_009720</name>
</gene>
<evidence type="ECO:0000313" key="3">
    <source>
        <dbReference type="Proteomes" id="UP001165135"/>
    </source>
</evidence>
<name>A0A9W6RDK1_9ACTN</name>